<evidence type="ECO:0000313" key="3">
    <source>
        <dbReference type="Proteomes" id="UP000824162"/>
    </source>
</evidence>
<dbReference type="EMBL" id="DXIJ01000064">
    <property type="protein sequence ID" value="HIV85823.1"/>
    <property type="molecule type" value="Genomic_DNA"/>
</dbReference>
<reference evidence="2" key="1">
    <citation type="journal article" date="2021" name="PeerJ">
        <title>Extensive microbial diversity within the chicken gut microbiome revealed by metagenomics and culture.</title>
        <authorList>
            <person name="Gilroy R."/>
            <person name="Ravi A."/>
            <person name="Getino M."/>
            <person name="Pursley I."/>
            <person name="Horton D.L."/>
            <person name="Alikhan N.F."/>
            <person name="Baker D."/>
            <person name="Gharbi K."/>
            <person name="Hall N."/>
            <person name="Watson M."/>
            <person name="Adriaenssens E.M."/>
            <person name="Foster-Nyarko E."/>
            <person name="Jarju S."/>
            <person name="Secka A."/>
            <person name="Antonio M."/>
            <person name="Oren A."/>
            <person name="Chaudhuri R.R."/>
            <person name="La Ragione R."/>
            <person name="Hildebrand F."/>
            <person name="Pallen M.J."/>
        </authorList>
    </citation>
    <scope>NUCLEOTIDE SEQUENCE</scope>
    <source>
        <strain evidence="2">5790</strain>
    </source>
</reference>
<dbReference type="Proteomes" id="UP000824162">
    <property type="component" value="Unassembled WGS sequence"/>
</dbReference>
<evidence type="ECO:0000256" key="1">
    <source>
        <dbReference type="SAM" id="SignalP"/>
    </source>
</evidence>
<feature type="chain" id="PRO_5039027543" evidence="1">
    <location>
        <begin position="26"/>
        <end position="247"/>
    </location>
</feature>
<gene>
    <name evidence="2" type="ORF">H9900_03325</name>
</gene>
<keyword evidence="1" id="KW-0732">Signal</keyword>
<proteinExistence type="predicted"/>
<protein>
    <submittedName>
        <fullName evidence="2">Uncharacterized protein</fullName>
    </submittedName>
</protein>
<comment type="caution">
    <text evidence="2">The sequence shown here is derived from an EMBL/GenBank/DDBJ whole genome shotgun (WGS) entry which is preliminary data.</text>
</comment>
<accession>A0A9D1PR03</accession>
<name>A0A9D1PR03_9FIRM</name>
<sequence length="247" mass="27565">MKIKSALCAIISTGILSACTLNVYAYDDMSANLQHIIDYYNNGYFYEMLDEISWARQMDLSPEDIGILDQWEEIGVYCASNVNAIYTEFGRAQSYCDQGLYYEASAVLDNIAATYSLTQAQWGVWSAKKADANAGIEKWGARSSAELNRYLGTHYVEINYAIDVGSVTESSITFSLSATRSDGMRTADTDLITARLSGRSGSFDYIDSRGNRGTGTISLGNGYIVVNINYTRYADWYMEYNNVTFYV</sequence>
<dbReference type="AlphaFoldDB" id="A0A9D1PR03"/>
<organism evidence="2 3">
    <name type="scientific">Candidatus Monoglobus merdigallinarum</name>
    <dbReference type="NCBI Taxonomy" id="2838698"/>
    <lineage>
        <taxon>Bacteria</taxon>
        <taxon>Bacillati</taxon>
        <taxon>Bacillota</taxon>
        <taxon>Clostridia</taxon>
        <taxon>Monoglobales</taxon>
        <taxon>Monoglobaceae</taxon>
        <taxon>Monoglobus</taxon>
    </lineage>
</organism>
<reference evidence="2" key="2">
    <citation type="submission" date="2021-04" db="EMBL/GenBank/DDBJ databases">
        <authorList>
            <person name="Gilroy R."/>
        </authorList>
    </citation>
    <scope>NUCLEOTIDE SEQUENCE</scope>
    <source>
        <strain evidence="2">5790</strain>
    </source>
</reference>
<feature type="signal peptide" evidence="1">
    <location>
        <begin position="1"/>
        <end position="25"/>
    </location>
</feature>
<dbReference type="PROSITE" id="PS51257">
    <property type="entry name" value="PROKAR_LIPOPROTEIN"/>
    <property type="match status" value="1"/>
</dbReference>
<evidence type="ECO:0000313" key="2">
    <source>
        <dbReference type="EMBL" id="HIV85823.1"/>
    </source>
</evidence>